<reference evidence="1" key="3">
    <citation type="journal article" date="2017" name="Nature">
        <title>Genome sequence of the progenitor of the wheat D genome Aegilops tauschii.</title>
        <authorList>
            <person name="Luo M.C."/>
            <person name="Gu Y.Q."/>
            <person name="Puiu D."/>
            <person name="Wang H."/>
            <person name="Twardziok S.O."/>
            <person name="Deal K.R."/>
            <person name="Huo N."/>
            <person name="Zhu T."/>
            <person name="Wang L."/>
            <person name="Wang Y."/>
            <person name="McGuire P.E."/>
            <person name="Liu S."/>
            <person name="Long H."/>
            <person name="Ramasamy R.K."/>
            <person name="Rodriguez J.C."/>
            <person name="Van S.L."/>
            <person name="Yuan L."/>
            <person name="Wang Z."/>
            <person name="Xia Z."/>
            <person name="Xiao L."/>
            <person name="Anderson O.D."/>
            <person name="Ouyang S."/>
            <person name="Liang Y."/>
            <person name="Zimin A.V."/>
            <person name="Pertea G."/>
            <person name="Qi P."/>
            <person name="Bennetzen J.L."/>
            <person name="Dai X."/>
            <person name="Dawson M.W."/>
            <person name="Muller H.G."/>
            <person name="Kugler K."/>
            <person name="Rivarola-Duarte L."/>
            <person name="Spannagl M."/>
            <person name="Mayer K.F.X."/>
            <person name="Lu F.H."/>
            <person name="Bevan M.W."/>
            <person name="Leroy P."/>
            <person name="Li P."/>
            <person name="You F.M."/>
            <person name="Sun Q."/>
            <person name="Liu Z."/>
            <person name="Lyons E."/>
            <person name="Wicker T."/>
            <person name="Salzberg S.L."/>
            <person name="Devos K.M."/>
            <person name="Dvorak J."/>
        </authorList>
    </citation>
    <scope>NUCLEOTIDE SEQUENCE [LARGE SCALE GENOMIC DNA]</scope>
    <source>
        <strain evidence="1">cv. AL8/78</strain>
    </source>
</reference>
<dbReference type="Gramene" id="AET1Gv20351400.8">
    <property type="protein sequence ID" value="AET1Gv20351400.8"/>
    <property type="gene ID" value="AET1Gv20351400"/>
</dbReference>
<sequence length="140" mass="15675">RTCMNWYVDQTIAGPVTCQLMLSPLILHQTRPKRSGRVRIVSLKFSIVLEVDLKCSNLYNLNLSNCNSLEILKLDCPRLANLQLLACTMLQEDELKSALSFCGALEILNVHSCPQINTLDFGRLQAVCPTLKRIQSSLIA</sequence>
<evidence type="ECO:0008006" key="3">
    <source>
        <dbReference type="Google" id="ProtNLM"/>
    </source>
</evidence>
<proteinExistence type="predicted"/>
<dbReference type="Proteomes" id="UP000015105">
    <property type="component" value="Chromosome 1D"/>
</dbReference>
<dbReference type="Gene3D" id="3.80.10.10">
    <property type="entry name" value="Ribonuclease Inhibitor"/>
    <property type="match status" value="1"/>
</dbReference>
<reference evidence="2" key="1">
    <citation type="journal article" date="2014" name="Science">
        <title>Ancient hybridizations among the ancestral genomes of bread wheat.</title>
        <authorList>
            <consortium name="International Wheat Genome Sequencing Consortium,"/>
            <person name="Marcussen T."/>
            <person name="Sandve S.R."/>
            <person name="Heier L."/>
            <person name="Spannagl M."/>
            <person name="Pfeifer M."/>
            <person name="Jakobsen K.S."/>
            <person name="Wulff B.B."/>
            <person name="Steuernagel B."/>
            <person name="Mayer K.F."/>
            <person name="Olsen O.A."/>
        </authorList>
    </citation>
    <scope>NUCLEOTIDE SEQUENCE [LARGE SCALE GENOMIC DNA]</scope>
    <source>
        <strain evidence="2">cv. AL8/78</strain>
    </source>
</reference>
<accession>A0A452YAC4</accession>
<protein>
    <recommendedName>
        <fullName evidence="3">F-box domain-containing protein</fullName>
    </recommendedName>
</protein>
<dbReference type="EnsemblPlants" id="AET1Gv20351400.8">
    <property type="protein sequence ID" value="AET1Gv20351400.8"/>
    <property type="gene ID" value="AET1Gv20351400"/>
</dbReference>
<reference evidence="1" key="5">
    <citation type="journal article" date="2021" name="G3 (Bethesda)">
        <title>Aegilops tauschii genome assembly Aet v5.0 features greater sequence contiguity and improved annotation.</title>
        <authorList>
            <person name="Wang L."/>
            <person name="Zhu T."/>
            <person name="Rodriguez J.C."/>
            <person name="Deal K.R."/>
            <person name="Dubcovsky J."/>
            <person name="McGuire P.E."/>
            <person name="Lux T."/>
            <person name="Spannagl M."/>
            <person name="Mayer K.F.X."/>
            <person name="Baldrich P."/>
            <person name="Meyers B.C."/>
            <person name="Huo N."/>
            <person name="Gu Y.Q."/>
            <person name="Zhou H."/>
            <person name="Devos K.M."/>
            <person name="Bennetzen J.L."/>
            <person name="Unver T."/>
            <person name="Budak H."/>
            <person name="Gulick P.J."/>
            <person name="Galiba G."/>
            <person name="Kalapos B."/>
            <person name="Nelson D.R."/>
            <person name="Li P."/>
            <person name="You F.M."/>
            <person name="Luo M.C."/>
            <person name="Dvorak J."/>
        </authorList>
    </citation>
    <scope>NUCLEOTIDE SEQUENCE [LARGE SCALE GENOMIC DNA]</scope>
    <source>
        <strain evidence="1">cv. AL8/78</strain>
    </source>
</reference>
<keyword evidence="2" id="KW-1185">Reference proteome</keyword>
<organism evidence="1 2">
    <name type="scientific">Aegilops tauschii subsp. strangulata</name>
    <name type="common">Goatgrass</name>
    <dbReference type="NCBI Taxonomy" id="200361"/>
    <lineage>
        <taxon>Eukaryota</taxon>
        <taxon>Viridiplantae</taxon>
        <taxon>Streptophyta</taxon>
        <taxon>Embryophyta</taxon>
        <taxon>Tracheophyta</taxon>
        <taxon>Spermatophyta</taxon>
        <taxon>Magnoliopsida</taxon>
        <taxon>Liliopsida</taxon>
        <taxon>Poales</taxon>
        <taxon>Poaceae</taxon>
        <taxon>BOP clade</taxon>
        <taxon>Pooideae</taxon>
        <taxon>Triticodae</taxon>
        <taxon>Triticeae</taxon>
        <taxon>Triticinae</taxon>
        <taxon>Aegilops</taxon>
    </lineage>
</organism>
<evidence type="ECO:0000313" key="2">
    <source>
        <dbReference type="Proteomes" id="UP000015105"/>
    </source>
</evidence>
<name>A0A452YAC4_AEGTS</name>
<dbReference type="AlphaFoldDB" id="A0A452YAC4"/>
<dbReference type="SUPFAM" id="SSF52047">
    <property type="entry name" value="RNI-like"/>
    <property type="match status" value="1"/>
</dbReference>
<reference evidence="2" key="2">
    <citation type="journal article" date="2017" name="Nat. Plants">
        <title>The Aegilops tauschii genome reveals multiple impacts of transposons.</title>
        <authorList>
            <person name="Zhao G."/>
            <person name="Zou C."/>
            <person name="Li K."/>
            <person name="Wang K."/>
            <person name="Li T."/>
            <person name="Gao L."/>
            <person name="Zhang X."/>
            <person name="Wang H."/>
            <person name="Yang Z."/>
            <person name="Liu X."/>
            <person name="Jiang W."/>
            <person name="Mao L."/>
            <person name="Kong X."/>
            <person name="Jiao Y."/>
            <person name="Jia J."/>
        </authorList>
    </citation>
    <scope>NUCLEOTIDE SEQUENCE [LARGE SCALE GENOMIC DNA]</scope>
    <source>
        <strain evidence="2">cv. AL8/78</strain>
    </source>
</reference>
<reference evidence="1" key="4">
    <citation type="submission" date="2019-03" db="UniProtKB">
        <authorList>
            <consortium name="EnsemblPlants"/>
        </authorList>
    </citation>
    <scope>IDENTIFICATION</scope>
</reference>
<evidence type="ECO:0000313" key="1">
    <source>
        <dbReference type="EnsemblPlants" id="AET1Gv20351400.8"/>
    </source>
</evidence>
<dbReference type="InterPro" id="IPR032675">
    <property type="entry name" value="LRR_dom_sf"/>
</dbReference>